<protein>
    <submittedName>
        <fullName evidence="2">Uncharacterized protein</fullName>
    </submittedName>
</protein>
<reference evidence="2 3" key="1">
    <citation type="submission" date="2020-08" db="EMBL/GenBank/DDBJ databases">
        <title>Genome sequence of Sphingomonas sediminicola KACC 15039T.</title>
        <authorList>
            <person name="Hyun D.-W."/>
            <person name="Bae J.-W."/>
        </authorList>
    </citation>
    <scope>NUCLEOTIDE SEQUENCE [LARGE SCALE GENOMIC DNA]</scope>
    <source>
        <strain evidence="2 3">KACC 15039</strain>
    </source>
</reference>
<evidence type="ECO:0000313" key="3">
    <source>
        <dbReference type="Proteomes" id="UP000516105"/>
    </source>
</evidence>
<accession>A0ABX6T5G8</accession>
<name>A0ABX6T5G8_9SPHN</name>
<keyword evidence="3" id="KW-1185">Reference proteome</keyword>
<gene>
    <name evidence="2" type="ORF">H9L14_08350</name>
</gene>
<evidence type="ECO:0000313" key="2">
    <source>
        <dbReference type="EMBL" id="QNP44784.1"/>
    </source>
</evidence>
<feature type="region of interest" description="Disordered" evidence="1">
    <location>
        <begin position="83"/>
        <end position="103"/>
    </location>
</feature>
<dbReference type="Proteomes" id="UP000516105">
    <property type="component" value="Chromosome"/>
</dbReference>
<dbReference type="EMBL" id="CP060782">
    <property type="protein sequence ID" value="QNP44784.1"/>
    <property type="molecule type" value="Genomic_DNA"/>
</dbReference>
<dbReference type="RefSeq" id="WP_187707742.1">
    <property type="nucleotide sequence ID" value="NZ_CP060782.1"/>
</dbReference>
<evidence type="ECO:0000256" key="1">
    <source>
        <dbReference type="SAM" id="MobiDB-lite"/>
    </source>
</evidence>
<organism evidence="2 3">
    <name type="scientific">Sphingomonas sediminicola</name>
    <dbReference type="NCBI Taxonomy" id="386874"/>
    <lineage>
        <taxon>Bacteria</taxon>
        <taxon>Pseudomonadati</taxon>
        <taxon>Pseudomonadota</taxon>
        <taxon>Alphaproteobacteria</taxon>
        <taxon>Sphingomonadales</taxon>
        <taxon>Sphingomonadaceae</taxon>
        <taxon>Sphingomonas</taxon>
    </lineage>
</organism>
<proteinExistence type="predicted"/>
<sequence length="167" mass="17884">MSGKTVLILGSYAPSLVHFRGALIAATVERGTYGLRRRAGDFHRGCRTAQGDGAEPREFPLVSASLNSPAMLRSLREIRRHQHRLLRPGRSRANPDSSGKSVPGTWAAANGQLCLTTGAAQECWPYSRPFQPGQQISLTSSCNSASRWTALGTNQAAPVQQGAGERG</sequence>